<dbReference type="EMBL" id="AP023326">
    <property type="protein sequence ID" value="BCI67404.1"/>
    <property type="molecule type" value="Genomic_DNA"/>
</dbReference>
<dbReference type="Gene3D" id="1.10.10.10">
    <property type="entry name" value="Winged helix-like DNA-binding domain superfamily/Winged helix DNA-binding domain"/>
    <property type="match status" value="1"/>
</dbReference>
<dbReference type="PANTHER" id="PTHR44688:SF16">
    <property type="entry name" value="DNA-BINDING TRANSCRIPTIONAL ACTIVATOR DEVR_DOSR"/>
    <property type="match status" value="1"/>
</dbReference>
<dbReference type="SUPFAM" id="SSF46894">
    <property type="entry name" value="C-terminal effector domain of the bipartite response regulators"/>
    <property type="match status" value="1"/>
</dbReference>
<protein>
    <submittedName>
        <fullName evidence="5">Helix-turn-helix transcriptional regulator</fullName>
    </submittedName>
</protein>
<sequence length="272" mass="30286">MIDLVDAVVELAVLAVNRADDASIFPEIDRILGRVAQFDISVVFSYPPSGKPEVLHDGLKEVSLPNAIGDYLAGGYLLDAVYVACKQDLPDGLYRLSALAPDAFFESEYFLSPLVHPCISMESGSLVEEIAFCARAPDETILVYSLMRSRGGVVFSEQEFAGLLSFAPLINAIMMRQWLRHVKLEASKQEGVEFSRETLNVSFRNFERERLSPREQDVVALLLRGHSSLSAAKNLGITEGTVKIHRKNIYLKLDISSQSMLFSHFIKSMIRN</sequence>
<evidence type="ECO:0000259" key="4">
    <source>
        <dbReference type="PROSITE" id="PS50043"/>
    </source>
</evidence>
<dbReference type="CDD" id="cd06170">
    <property type="entry name" value="LuxR_C_like"/>
    <property type="match status" value="1"/>
</dbReference>
<organism evidence="5 6">
    <name type="scientific">Acetobacter aceti</name>
    <dbReference type="NCBI Taxonomy" id="435"/>
    <lineage>
        <taxon>Bacteria</taxon>
        <taxon>Pseudomonadati</taxon>
        <taxon>Pseudomonadota</taxon>
        <taxon>Alphaproteobacteria</taxon>
        <taxon>Acetobacterales</taxon>
        <taxon>Acetobacteraceae</taxon>
        <taxon>Acetobacter</taxon>
        <taxon>Acetobacter subgen. Acetobacter</taxon>
    </lineage>
</organism>
<gene>
    <name evidence="5" type="ORF">AAJCM20276_20280</name>
</gene>
<evidence type="ECO:0000313" key="6">
    <source>
        <dbReference type="Proteomes" id="UP000515220"/>
    </source>
</evidence>
<keyword evidence="2" id="KW-0238">DNA-binding</keyword>
<dbReference type="PROSITE" id="PS50043">
    <property type="entry name" value="HTH_LUXR_2"/>
    <property type="match status" value="1"/>
</dbReference>
<evidence type="ECO:0000256" key="3">
    <source>
        <dbReference type="ARBA" id="ARBA00023163"/>
    </source>
</evidence>
<dbReference type="Pfam" id="PF00196">
    <property type="entry name" value="GerE"/>
    <property type="match status" value="1"/>
</dbReference>
<dbReference type="AlphaFoldDB" id="A0A6S6PQK7"/>
<dbReference type="InterPro" id="IPR036388">
    <property type="entry name" value="WH-like_DNA-bd_sf"/>
</dbReference>
<dbReference type="InterPro" id="IPR016032">
    <property type="entry name" value="Sig_transdc_resp-reg_C-effctor"/>
</dbReference>
<reference evidence="5 6" key="1">
    <citation type="submission" date="2020-07" db="EMBL/GenBank/DDBJ databases">
        <title>Complete Genome Sequence of an acetic acid bacterium, Acetobacter aceti JCM20276.</title>
        <authorList>
            <person name="Hirose Y."/>
            <person name="Mihara H."/>
        </authorList>
    </citation>
    <scope>NUCLEOTIDE SEQUENCE [LARGE SCALE GENOMIC DNA]</scope>
    <source>
        <strain evidence="5 6">JCM20276</strain>
    </source>
</reference>
<proteinExistence type="predicted"/>
<evidence type="ECO:0000256" key="2">
    <source>
        <dbReference type="ARBA" id="ARBA00023125"/>
    </source>
</evidence>
<accession>A0A6S6PQK7</accession>
<dbReference type="Proteomes" id="UP000515220">
    <property type="component" value="Chromosome"/>
</dbReference>
<keyword evidence="3" id="KW-0804">Transcription</keyword>
<dbReference type="InterPro" id="IPR000792">
    <property type="entry name" value="Tscrpt_reg_LuxR_C"/>
</dbReference>
<name>A0A6S6PQK7_ACEAC</name>
<dbReference type="PRINTS" id="PR00038">
    <property type="entry name" value="HTHLUXR"/>
</dbReference>
<evidence type="ECO:0000313" key="5">
    <source>
        <dbReference type="EMBL" id="BCI67404.1"/>
    </source>
</evidence>
<dbReference type="GO" id="GO:0003677">
    <property type="term" value="F:DNA binding"/>
    <property type="evidence" value="ECO:0007669"/>
    <property type="project" value="UniProtKB-KW"/>
</dbReference>
<keyword evidence="1" id="KW-0805">Transcription regulation</keyword>
<dbReference type="GO" id="GO:0006355">
    <property type="term" value="P:regulation of DNA-templated transcription"/>
    <property type="evidence" value="ECO:0007669"/>
    <property type="project" value="InterPro"/>
</dbReference>
<evidence type="ECO:0000256" key="1">
    <source>
        <dbReference type="ARBA" id="ARBA00023015"/>
    </source>
</evidence>
<dbReference type="SMART" id="SM00421">
    <property type="entry name" value="HTH_LUXR"/>
    <property type="match status" value="1"/>
</dbReference>
<dbReference type="PANTHER" id="PTHR44688">
    <property type="entry name" value="DNA-BINDING TRANSCRIPTIONAL ACTIVATOR DEVR_DOSR"/>
    <property type="match status" value="1"/>
</dbReference>
<dbReference type="RefSeq" id="WP_180952763.1">
    <property type="nucleotide sequence ID" value="NZ_AP023326.1"/>
</dbReference>
<feature type="domain" description="HTH luxR-type" evidence="4">
    <location>
        <begin position="204"/>
        <end position="269"/>
    </location>
</feature>